<keyword evidence="1" id="KW-1133">Transmembrane helix</keyword>
<evidence type="ECO:0000259" key="2">
    <source>
        <dbReference type="Pfam" id="PF20604"/>
    </source>
</evidence>
<feature type="transmembrane region" description="Helical" evidence="1">
    <location>
        <begin position="18"/>
        <end position="37"/>
    </location>
</feature>
<dbReference type="Proteomes" id="UP000321353">
    <property type="component" value="Chromosome"/>
</dbReference>
<dbReference type="EMBL" id="CP036264">
    <property type="protein sequence ID" value="QEG01258.1"/>
    <property type="molecule type" value="Genomic_DNA"/>
</dbReference>
<feature type="transmembrane region" description="Helical" evidence="1">
    <location>
        <begin position="75"/>
        <end position="95"/>
    </location>
</feature>
<feature type="transmembrane region" description="Helical" evidence="1">
    <location>
        <begin position="333"/>
        <end position="355"/>
    </location>
</feature>
<keyword evidence="1" id="KW-0812">Transmembrane</keyword>
<feature type="transmembrane region" description="Helical" evidence="1">
    <location>
        <begin position="299"/>
        <end position="321"/>
    </location>
</feature>
<dbReference type="KEGG" id="smam:Mal15_53340"/>
<protein>
    <recommendedName>
        <fullName evidence="2">DUF6798 domain-containing protein</fullName>
    </recommendedName>
</protein>
<keyword evidence="1" id="KW-0472">Membrane</keyword>
<accession>A0A5B9MQJ4</accession>
<dbReference type="AlphaFoldDB" id="A0A5B9MQJ4"/>
<keyword evidence="4" id="KW-1185">Reference proteome</keyword>
<reference evidence="3 4" key="1">
    <citation type="submission" date="2019-02" db="EMBL/GenBank/DDBJ databases">
        <title>Planctomycetal bacteria perform biofilm scaping via a novel small molecule.</title>
        <authorList>
            <person name="Jeske O."/>
            <person name="Boedeker C."/>
            <person name="Wiegand S."/>
            <person name="Breitling P."/>
            <person name="Kallscheuer N."/>
            <person name="Jogler M."/>
            <person name="Rohde M."/>
            <person name="Petersen J."/>
            <person name="Medema M.H."/>
            <person name="Surup F."/>
            <person name="Jogler C."/>
        </authorList>
    </citation>
    <scope>NUCLEOTIDE SEQUENCE [LARGE SCALE GENOMIC DNA]</scope>
    <source>
        <strain evidence="3 4">Mal15</strain>
    </source>
</reference>
<name>A0A5B9MQJ4_9BACT</name>
<sequence length="547" mass="60747">MSAETSIDELPAGRRRSVWSAGLETVALLALFFVYAADPPPAVNEAHYLVKAKNFWDPTFCSQDLFAASGKAHTTFYWTFGALTQVVSLEATAWIGRLIGWTMLAIGLVRCCRSLSLPAFSSLGVATLWLVGIEYGNLAGEWVVGGIEAKVPAYAMVLMGMAEIARHNWSRGWIWFGGASAFHVLTGGWAVVAGAIAFGVTEKWFRSPDQPPARFFSVGLFIGGALALLGLLPAIRLTLGATAEESVQAAKIYSYMRIRHHLLPGDFPLHWFVRHGVLAGALVMLVWRGRATGEMRRVIWIGTGALMIAGCGLIVGALPAVMPDLAAKLLRYYWFRLSDAIVPLVLALWMMRLIVAPKPGGQAGVSRALAVLVLLTTAGMLIHSATQRNRIGIPPSTSHRLLGVALNADAEQQQRSHRDWVAVCDWVRVAMPGEEIFLTPRHQQTFKWYSSRAEVANWKDVPQDATSLLQWQKRFDDIFPKRMGVVSFNSMRVPIRYSRLREYRERYGVRFMIVDNRIATKRLPLVKVYPVAGQQNETYSVYELPYD</sequence>
<organism evidence="3 4">
    <name type="scientific">Stieleria maiorica</name>
    <dbReference type="NCBI Taxonomy" id="2795974"/>
    <lineage>
        <taxon>Bacteria</taxon>
        <taxon>Pseudomonadati</taxon>
        <taxon>Planctomycetota</taxon>
        <taxon>Planctomycetia</taxon>
        <taxon>Pirellulales</taxon>
        <taxon>Pirellulaceae</taxon>
        <taxon>Stieleria</taxon>
    </lineage>
</organism>
<evidence type="ECO:0000313" key="3">
    <source>
        <dbReference type="EMBL" id="QEG01258.1"/>
    </source>
</evidence>
<feature type="domain" description="DUF6798" evidence="2">
    <location>
        <begin position="418"/>
        <end position="478"/>
    </location>
</feature>
<evidence type="ECO:0000313" key="4">
    <source>
        <dbReference type="Proteomes" id="UP000321353"/>
    </source>
</evidence>
<feature type="transmembrane region" description="Helical" evidence="1">
    <location>
        <begin position="213"/>
        <end position="235"/>
    </location>
</feature>
<evidence type="ECO:0000256" key="1">
    <source>
        <dbReference type="SAM" id="Phobius"/>
    </source>
</evidence>
<gene>
    <name evidence="3" type="ORF">Mal15_53340</name>
</gene>
<dbReference type="Pfam" id="PF20604">
    <property type="entry name" value="DUF6798"/>
    <property type="match status" value="1"/>
</dbReference>
<proteinExistence type="predicted"/>
<dbReference type="RefSeq" id="WP_233903028.1">
    <property type="nucleotide sequence ID" value="NZ_CP036264.1"/>
</dbReference>
<feature type="transmembrane region" description="Helical" evidence="1">
    <location>
        <begin position="269"/>
        <end position="287"/>
    </location>
</feature>
<feature type="transmembrane region" description="Helical" evidence="1">
    <location>
        <begin position="115"/>
        <end position="133"/>
    </location>
</feature>
<feature type="transmembrane region" description="Helical" evidence="1">
    <location>
        <begin position="173"/>
        <end position="201"/>
    </location>
</feature>
<dbReference type="InterPro" id="IPR046477">
    <property type="entry name" value="DUF6798"/>
</dbReference>
<feature type="transmembrane region" description="Helical" evidence="1">
    <location>
        <begin position="367"/>
        <end position="386"/>
    </location>
</feature>